<dbReference type="Proteomes" id="UP000177235">
    <property type="component" value="Unassembled WGS sequence"/>
</dbReference>
<sequence>MPVNNPSNVPINDSSPVPTPRKRPQPKKIDAGVLSERRLLDSKIVVSDQHPHHRLAKLILVAMILGALVGAGVLLYLNMVRPAALPEDSGLPQITIPEENEARGSETANPTPAPAQTAPPPAPAQIVEVQSTPTNFLNVRGGAGTNFPKIAEVKPGEVFLLVSTTEENGGWYEIKLADGKTGWVTKQYAVIK</sequence>
<accession>A0A1F5QCG6</accession>
<dbReference type="InterPro" id="IPR003646">
    <property type="entry name" value="SH3-like_bac-type"/>
</dbReference>
<dbReference type="AlphaFoldDB" id="A0A1F5QCG6"/>
<keyword evidence="2" id="KW-0812">Transmembrane</keyword>
<organism evidence="4 5">
    <name type="scientific">Candidatus Doudnabacteria bacterium RIFCSPLOWO2_02_FULL_48_13</name>
    <dbReference type="NCBI Taxonomy" id="1817845"/>
    <lineage>
        <taxon>Bacteria</taxon>
        <taxon>Candidatus Doudnaibacteriota</taxon>
    </lineage>
</organism>
<evidence type="ECO:0000259" key="3">
    <source>
        <dbReference type="PROSITE" id="PS51781"/>
    </source>
</evidence>
<dbReference type="Pfam" id="PF08239">
    <property type="entry name" value="SH3_3"/>
    <property type="match status" value="1"/>
</dbReference>
<proteinExistence type="predicted"/>
<dbReference type="PROSITE" id="PS51781">
    <property type="entry name" value="SH3B"/>
    <property type="match status" value="1"/>
</dbReference>
<name>A0A1F5QCG6_9BACT</name>
<feature type="region of interest" description="Disordered" evidence="1">
    <location>
        <begin position="1"/>
        <end position="31"/>
    </location>
</feature>
<comment type="caution">
    <text evidence="4">The sequence shown here is derived from an EMBL/GenBank/DDBJ whole genome shotgun (WGS) entry which is preliminary data.</text>
</comment>
<feature type="domain" description="SH3b" evidence="3">
    <location>
        <begin position="126"/>
        <end position="192"/>
    </location>
</feature>
<evidence type="ECO:0000256" key="1">
    <source>
        <dbReference type="SAM" id="MobiDB-lite"/>
    </source>
</evidence>
<evidence type="ECO:0000313" key="4">
    <source>
        <dbReference type="EMBL" id="OGE99460.1"/>
    </source>
</evidence>
<feature type="compositionally biased region" description="Polar residues" evidence="1">
    <location>
        <begin position="1"/>
        <end position="16"/>
    </location>
</feature>
<gene>
    <name evidence="4" type="ORF">A3J05_03940</name>
</gene>
<evidence type="ECO:0000256" key="2">
    <source>
        <dbReference type="SAM" id="Phobius"/>
    </source>
</evidence>
<evidence type="ECO:0000313" key="5">
    <source>
        <dbReference type="Proteomes" id="UP000177235"/>
    </source>
</evidence>
<reference evidence="4 5" key="1">
    <citation type="journal article" date="2016" name="Nat. Commun.">
        <title>Thousands of microbial genomes shed light on interconnected biogeochemical processes in an aquifer system.</title>
        <authorList>
            <person name="Anantharaman K."/>
            <person name="Brown C.T."/>
            <person name="Hug L.A."/>
            <person name="Sharon I."/>
            <person name="Castelle C.J."/>
            <person name="Probst A.J."/>
            <person name="Thomas B.C."/>
            <person name="Singh A."/>
            <person name="Wilkins M.J."/>
            <person name="Karaoz U."/>
            <person name="Brodie E.L."/>
            <person name="Williams K.H."/>
            <person name="Hubbard S.S."/>
            <person name="Banfield J.F."/>
        </authorList>
    </citation>
    <scope>NUCLEOTIDE SEQUENCE [LARGE SCALE GENOMIC DNA]</scope>
</reference>
<dbReference type="Gene3D" id="2.30.30.40">
    <property type="entry name" value="SH3 Domains"/>
    <property type="match status" value="1"/>
</dbReference>
<feature type="transmembrane region" description="Helical" evidence="2">
    <location>
        <begin position="55"/>
        <end position="77"/>
    </location>
</feature>
<dbReference type="EMBL" id="MFFF01000019">
    <property type="protein sequence ID" value="OGE99460.1"/>
    <property type="molecule type" value="Genomic_DNA"/>
</dbReference>
<feature type="region of interest" description="Disordered" evidence="1">
    <location>
        <begin position="101"/>
        <end position="121"/>
    </location>
</feature>
<protein>
    <recommendedName>
        <fullName evidence="3">SH3b domain-containing protein</fullName>
    </recommendedName>
</protein>
<keyword evidence="2" id="KW-1133">Transmembrane helix</keyword>
<keyword evidence="2" id="KW-0472">Membrane</keyword>
<feature type="compositionally biased region" description="Pro residues" evidence="1">
    <location>
        <begin position="111"/>
        <end position="121"/>
    </location>
</feature>
<dbReference type="CDD" id="cd00174">
    <property type="entry name" value="SH3"/>
    <property type="match status" value="1"/>
</dbReference>